<evidence type="ECO:0000256" key="2">
    <source>
        <dbReference type="SAM" id="MobiDB-lite"/>
    </source>
</evidence>
<feature type="coiled-coil region" evidence="1">
    <location>
        <begin position="181"/>
        <end position="208"/>
    </location>
</feature>
<reference evidence="4 5" key="2">
    <citation type="submission" date="2012-06" db="EMBL/GenBank/DDBJ databases">
        <authorList>
            <person name="Fiebig A."/>
        </authorList>
    </citation>
    <scope>NUCLEOTIDE SEQUENCE [LARGE SCALE GENOMIC DNA]</scope>
    <source>
        <strain evidence="4 5">DFL-43</strain>
    </source>
</reference>
<proteinExistence type="predicted"/>
<keyword evidence="1" id="KW-0175">Coiled coil</keyword>
<evidence type="ECO:0000313" key="4">
    <source>
        <dbReference type="EMBL" id="EDQ32241.1"/>
    </source>
</evidence>
<feature type="transmembrane region" description="Helical" evidence="3">
    <location>
        <begin position="81"/>
        <end position="103"/>
    </location>
</feature>
<keyword evidence="5" id="KW-1185">Reference proteome</keyword>
<dbReference type="Proteomes" id="UP000004291">
    <property type="component" value="Chromosome"/>
</dbReference>
<accession>A9DCZ8</accession>
<feature type="region of interest" description="Disordered" evidence="2">
    <location>
        <begin position="652"/>
        <end position="671"/>
    </location>
</feature>
<feature type="coiled-coil region" evidence="1">
    <location>
        <begin position="314"/>
        <end position="348"/>
    </location>
</feature>
<dbReference type="HOGENOM" id="CLU_373301_0_0_5"/>
<feature type="compositionally biased region" description="Acidic residues" evidence="2">
    <location>
        <begin position="698"/>
        <end position="708"/>
    </location>
</feature>
<comment type="caution">
    <text evidence="4">The sequence shown here is derived from an EMBL/GenBank/DDBJ whole genome shotgun (WGS) entry which is preliminary data.</text>
</comment>
<dbReference type="AlphaFoldDB" id="A9DCZ8"/>
<dbReference type="EMBL" id="ABIA03000002">
    <property type="protein sequence ID" value="EDQ32241.1"/>
    <property type="molecule type" value="Genomic_DNA"/>
</dbReference>
<sequence>MDKRTEDGTPILSATRFKQVLIILFAAIAFLMTVYATSGGARMFLTESYAWVGITALAVGFLAFTSVVLGDGISSGRMPQVALVTPFYLIAVAICWISSFASYHQQFLSVGGSDLANAETNLRQIGLYAYDINRDVKDRYSRDRNALLNDDALKDYSARMNQLADDLRDRDTQMEIEVELAALIEARIEEQKNRQIQLQDQQSNLKADALSLAAQVETHAKTVNDRQNQRVATETLIGQLELALRQEEGDTDQAPGGRGVLEADGLAGQLVDDPACNRRRRAGTGGGLIGTCYNALGEKLAEIRALTPQDQSAYEAALAELQAARDQQSSLQAEIAALDEEIKAAVVEDSEGMAARYALDADGFLQSVNAFTDTPSQSNFEQTANYCLMVTEILANLQSISEVPACKPQPTMAIFRQIDALDASHANYEAACEEADRRKEIVETLRTEISGLTGSQRLNPISQAYEVMRSDVVEPCIMSAEQRGLDMTPYRQDISGLVDRINPSQDPISTAMGKIQSLFNGTASARDYFPALLALLQELSLLLSKLFWDASIMAKTSQRKDEFDISELDLEAKPDDPEWVLAAKNIILNAVFDRPGYRLPALYDEEYSHEMRNQMRLILDTLIRKQLAKATGQRISISEAGMAEIGRRIQRHNETVEGRAAKRDATPIGTAVSMVEKTKTTDAKPQDPAMVQSADQTDVLEDEAEPDSAENVASETSQSDDGESAQRPRRRRPVVVRPNFRREI</sequence>
<keyword evidence="3" id="KW-0812">Transmembrane</keyword>
<keyword evidence="3" id="KW-0472">Membrane</keyword>
<feature type="transmembrane region" description="Helical" evidence="3">
    <location>
        <begin position="49"/>
        <end position="69"/>
    </location>
</feature>
<keyword evidence="3" id="KW-1133">Transmembrane helix</keyword>
<protein>
    <submittedName>
        <fullName evidence="4">Uncharacterized protein</fullName>
    </submittedName>
</protein>
<gene>
    <name evidence="4" type="ORF">HPDFL43_07162</name>
</gene>
<organism evidence="4 5">
    <name type="scientific">Hoeflea phototrophica (strain DSM 17068 / NCIMB 14078 / DFL-43)</name>
    <dbReference type="NCBI Taxonomy" id="411684"/>
    <lineage>
        <taxon>Bacteria</taxon>
        <taxon>Pseudomonadati</taxon>
        <taxon>Pseudomonadota</taxon>
        <taxon>Alphaproteobacteria</taxon>
        <taxon>Hyphomicrobiales</taxon>
        <taxon>Rhizobiaceae</taxon>
        <taxon>Hoeflea</taxon>
    </lineage>
</organism>
<reference evidence="4 5" key="1">
    <citation type="submission" date="2007-10" db="EMBL/GenBank/DDBJ databases">
        <authorList>
            <person name="Wagner-Dobler I."/>
            <person name="Ferriera S."/>
            <person name="Johnson J."/>
            <person name="Kravitz S."/>
            <person name="Beeson K."/>
            <person name="Sutton G."/>
            <person name="Rogers Y.-H."/>
            <person name="Friedman R."/>
            <person name="Frazier M."/>
            <person name="Venter J.C."/>
        </authorList>
    </citation>
    <scope>NUCLEOTIDE SEQUENCE [LARGE SCALE GENOMIC DNA]</scope>
    <source>
        <strain evidence="4 5">DFL-43</strain>
    </source>
</reference>
<feature type="transmembrane region" description="Helical" evidence="3">
    <location>
        <begin position="20"/>
        <end position="37"/>
    </location>
</feature>
<feature type="compositionally biased region" description="Basic and acidic residues" evidence="2">
    <location>
        <begin position="652"/>
        <end position="665"/>
    </location>
</feature>
<evidence type="ECO:0000256" key="3">
    <source>
        <dbReference type="SAM" id="Phobius"/>
    </source>
</evidence>
<dbReference type="RefSeq" id="WP_007197216.1">
    <property type="nucleotide sequence ID" value="NZ_CM002917.1"/>
</dbReference>
<name>A9DCZ8_HOEPD</name>
<evidence type="ECO:0000313" key="5">
    <source>
        <dbReference type="Proteomes" id="UP000004291"/>
    </source>
</evidence>
<dbReference type="STRING" id="411684.HPDFL43_07162"/>
<dbReference type="OrthoDB" id="8108746at2"/>
<evidence type="ECO:0000256" key="1">
    <source>
        <dbReference type="SAM" id="Coils"/>
    </source>
</evidence>
<feature type="region of interest" description="Disordered" evidence="2">
    <location>
        <begin position="678"/>
        <end position="744"/>
    </location>
</feature>